<organism evidence="2 3">
    <name type="scientific">Bacteroides cellulosilyticus</name>
    <dbReference type="NCBI Taxonomy" id="246787"/>
    <lineage>
        <taxon>Bacteria</taxon>
        <taxon>Pseudomonadati</taxon>
        <taxon>Bacteroidota</taxon>
        <taxon>Bacteroidia</taxon>
        <taxon>Bacteroidales</taxon>
        <taxon>Bacteroidaceae</taxon>
        <taxon>Bacteroides</taxon>
    </lineage>
</organism>
<keyword evidence="1" id="KW-0472">Membrane</keyword>
<keyword evidence="1" id="KW-1133">Transmembrane helix</keyword>
<keyword evidence="1" id="KW-0812">Transmembrane</keyword>
<evidence type="ECO:0000313" key="3">
    <source>
        <dbReference type="Proteomes" id="UP000061809"/>
    </source>
</evidence>
<accession>A0A0P0G5E4</accession>
<dbReference type="Proteomes" id="UP000061809">
    <property type="component" value="Chromosome"/>
</dbReference>
<protein>
    <recommendedName>
        <fullName evidence="4">Phosphodiester glycosidase domain-containing protein</fullName>
    </recommendedName>
</protein>
<dbReference type="PATRIC" id="fig|246787.4.peg.2032"/>
<evidence type="ECO:0000256" key="1">
    <source>
        <dbReference type="SAM" id="Phobius"/>
    </source>
</evidence>
<sequence length="281" mass="32037">MKRNEEDEIQVLGTTTPKSRWKWIIIIISVLVVLLLLCLFLFRKTVNEQDSDIVKLKEDINRVVEDSTLHTEESAVRISKDSINDVPLTIYSLINLKAELMFDLPSKNDSTIFLAVQAADIRRDNKEILGDYVFKGKQLSTGKRKIGYCAIIDGNVSLGVSLNDEVKDYCIANNGYFFRQYALVIDGEVQENQLKGKAVRRALAKQGDDLYIIQSRNRESLYDFSEALADLGISDAIYLVGGDAYIVYRNNEDEQLYEDGDNNKLDYPTINYIAFKKKNNH</sequence>
<evidence type="ECO:0008006" key="4">
    <source>
        <dbReference type="Google" id="ProtNLM"/>
    </source>
</evidence>
<feature type="transmembrane region" description="Helical" evidence="1">
    <location>
        <begin position="21"/>
        <end position="42"/>
    </location>
</feature>
<dbReference type="KEGG" id="bcel:BcellWH2_01976"/>
<gene>
    <name evidence="2" type="ORF">BcellWH2_01976</name>
</gene>
<proteinExistence type="predicted"/>
<dbReference type="RefSeq" id="WP_144430739.1">
    <property type="nucleotide sequence ID" value="NZ_CP012801.1"/>
</dbReference>
<reference evidence="2 3" key="1">
    <citation type="journal article" date="2015" name="Science">
        <title>Genetic determinants of in vivo fitness and diet responsiveness in multiple human gut Bacteroides.</title>
        <authorList>
            <person name="Wu M."/>
            <person name="McNulty N.P."/>
            <person name="Rodionov D.A."/>
            <person name="Khoroshkin M.S."/>
            <person name="Griffin N.W."/>
            <person name="Cheng J."/>
            <person name="Latreille P."/>
            <person name="Kerstetter R.A."/>
            <person name="Terrapon N."/>
            <person name="Henrissat B."/>
            <person name="Osterman A.L."/>
            <person name="Gordon J.I."/>
        </authorList>
    </citation>
    <scope>NUCLEOTIDE SEQUENCE [LARGE SCALE GENOMIC DNA]</scope>
    <source>
        <strain evidence="2 3">WH2</strain>
    </source>
</reference>
<name>A0A0P0G5E4_9BACE</name>
<evidence type="ECO:0000313" key="2">
    <source>
        <dbReference type="EMBL" id="ALJ59221.1"/>
    </source>
</evidence>
<dbReference type="AlphaFoldDB" id="A0A0P0G5E4"/>
<dbReference type="EMBL" id="CP012801">
    <property type="protein sequence ID" value="ALJ59221.1"/>
    <property type="molecule type" value="Genomic_DNA"/>
</dbReference>